<evidence type="ECO:0000313" key="3">
    <source>
        <dbReference type="Proteomes" id="UP001347796"/>
    </source>
</evidence>
<accession>A0AAN8QI96</accession>
<dbReference type="EMBL" id="JAZGQO010000001">
    <property type="protein sequence ID" value="KAK6196454.1"/>
    <property type="molecule type" value="Genomic_DNA"/>
</dbReference>
<dbReference type="Proteomes" id="UP001347796">
    <property type="component" value="Unassembled WGS sequence"/>
</dbReference>
<comment type="caution">
    <text evidence="2">The sequence shown here is derived from an EMBL/GenBank/DDBJ whole genome shotgun (WGS) entry which is preliminary data.</text>
</comment>
<dbReference type="AlphaFoldDB" id="A0AAN8QI96"/>
<name>A0AAN8QI96_PATCE</name>
<feature type="region of interest" description="Disordered" evidence="1">
    <location>
        <begin position="1"/>
        <end position="24"/>
    </location>
</feature>
<protein>
    <submittedName>
        <fullName evidence="2">Uncharacterized protein</fullName>
    </submittedName>
</protein>
<organism evidence="2 3">
    <name type="scientific">Patella caerulea</name>
    <name type="common">Rayed Mediterranean limpet</name>
    <dbReference type="NCBI Taxonomy" id="87958"/>
    <lineage>
        <taxon>Eukaryota</taxon>
        <taxon>Metazoa</taxon>
        <taxon>Spiralia</taxon>
        <taxon>Lophotrochozoa</taxon>
        <taxon>Mollusca</taxon>
        <taxon>Gastropoda</taxon>
        <taxon>Patellogastropoda</taxon>
        <taxon>Patelloidea</taxon>
        <taxon>Patellidae</taxon>
        <taxon>Patella</taxon>
    </lineage>
</organism>
<keyword evidence="3" id="KW-1185">Reference proteome</keyword>
<proteinExistence type="predicted"/>
<evidence type="ECO:0000256" key="1">
    <source>
        <dbReference type="SAM" id="MobiDB-lite"/>
    </source>
</evidence>
<evidence type="ECO:0000313" key="2">
    <source>
        <dbReference type="EMBL" id="KAK6196454.1"/>
    </source>
</evidence>
<gene>
    <name evidence="2" type="ORF">SNE40_001677</name>
</gene>
<sequence>MQGTVADTQTPSTQQNGTTLINSTDYHTCAPDLESDENGHETPLESSFPDSHSVFSEFVSLEVLKRDTTLSSDSSVSSDFFDDSVDQLILVLKHDSMKNMKQFLRTRFWMIDHEIRESLWLNLCRHLHKADGDIYEEMVTELFPDGEFYKLIEYIVLSWSELLARKQYMYNTTSTKHIWPSLCDTATVHVALIHHSIWSM</sequence>
<reference evidence="2 3" key="1">
    <citation type="submission" date="2024-01" db="EMBL/GenBank/DDBJ databases">
        <title>The genome of the rayed Mediterranean limpet Patella caerulea (Linnaeus, 1758).</title>
        <authorList>
            <person name="Anh-Thu Weber A."/>
            <person name="Halstead-Nussloch G."/>
        </authorList>
    </citation>
    <scope>NUCLEOTIDE SEQUENCE [LARGE SCALE GENOMIC DNA]</scope>
    <source>
        <strain evidence="2">AATW-2023a</strain>
        <tissue evidence="2">Whole specimen</tissue>
    </source>
</reference>